<keyword evidence="2" id="KW-0963">Cytoplasm</keyword>
<evidence type="ECO:0000313" key="8">
    <source>
        <dbReference type="EMBL" id="SMQ60459.1"/>
    </source>
</evidence>
<keyword evidence="5" id="KW-0010">Activator</keyword>
<evidence type="ECO:0000256" key="2">
    <source>
        <dbReference type="ARBA" id="ARBA00022490"/>
    </source>
</evidence>
<dbReference type="PANTHER" id="PTHR46565">
    <property type="entry name" value="COLD SHOCK DOMAIN PROTEIN 2"/>
    <property type="match status" value="1"/>
</dbReference>
<dbReference type="PROSITE" id="PS51857">
    <property type="entry name" value="CSD_2"/>
    <property type="match status" value="1"/>
</dbReference>
<dbReference type="GO" id="GO:0003677">
    <property type="term" value="F:DNA binding"/>
    <property type="evidence" value="ECO:0007669"/>
    <property type="project" value="UniProtKB-KW"/>
</dbReference>
<sequence length="70" mass="7567">MAKTGTVKFFNHDKGYGFIQPDDGSNDSFVHITAVQSAGMTSIDKDQRLNYDVEVGRNGKESAVNLSAAD</sequence>
<dbReference type="AlphaFoldDB" id="A0A1Y6EDG6"/>
<feature type="domain" description="CSD" evidence="7">
    <location>
        <begin position="2"/>
        <end position="68"/>
    </location>
</feature>
<dbReference type="RefSeq" id="WP_086436956.1">
    <property type="nucleotide sequence ID" value="NZ_FXWG01000001.1"/>
</dbReference>
<protein>
    <submittedName>
        <fullName evidence="8">Cold-shock DNA-binding protein family</fullName>
    </submittedName>
</protein>
<dbReference type="PANTHER" id="PTHR46565:SF20">
    <property type="entry name" value="COLD SHOCK DOMAIN-CONTAINING PROTEIN 4"/>
    <property type="match status" value="1"/>
</dbReference>
<dbReference type="PIRSF" id="PIRSF002599">
    <property type="entry name" value="Cold_shock_A"/>
    <property type="match status" value="1"/>
</dbReference>
<dbReference type="GO" id="GO:0005829">
    <property type="term" value="C:cytosol"/>
    <property type="evidence" value="ECO:0007669"/>
    <property type="project" value="UniProtKB-ARBA"/>
</dbReference>
<organism evidence="8 9">
    <name type="scientific">Altererythrobacter xiamenensis</name>
    <dbReference type="NCBI Taxonomy" id="1316679"/>
    <lineage>
        <taxon>Bacteria</taxon>
        <taxon>Pseudomonadati</taxon>
        <taxon>Pseudomonadota</taxon>
        <taxon>Alphaproteobacteria</taxon>
        <taxon>Sphingomonadales</taxon>
        <taxon>Erythrobacteraceae</taxon>
        <taxon>Altererythrobacter</taxon>
    </lineage>
</organism>
<gene>
    <name evidence="8" type="ORF">SAMN06297468_0424</name>
</gene>
<evidence type="ECO:0000256" key="6">
    <source>
        <dbReference type="ARBA" id="ARBA00023163"/>
    </source>
</evidence>
<keyword evidence="3" id="KW-0805">Transcription regulation</keyword>
<dbReference type="Proteomes" id="UP000194420">
    <property type="component" value="Unassembled WGS sequence"/>
</dbReference>
<dbReference type="PRINTS" id="PR00050">
    <property type="entry name" value="COLDSHOCK"/>
</dbReference>
<keyword evidence="4 8" id="KW-0238">DNA-binding</keyword>
<dbReference type="SMART" id="SM00357">
    <property type="entry name" value="CSP"/>
    <property type="match status" value="1"/>
</dbReference>
<dbReference type="OrthoDB" id="9791685at2"/>
<evidence type="ECO:0000313" key="9">
    <source>
        <dbReference type="Proteomes" id="UP000194420"/>
    </source>
</evidence>
<dbReference type="InterPro" id="IPR011129">
    <property type="entry name" value="CSD"/>
</dbReference>
<evidence type="ECO:0000256" key="5">
    <source>
        <dbReference type="ARBA" id="ARBA00023159"/>
    </source>
</evidence>
<dbReference type="CDD" id="cd04458">
    <property type="entry name" value="CSP_CDS"/>
    <property type="match status" value="1"/>
</dbReference>
<comment type="subcellular location">
    <subcellularLocation>
        <location evidence="1">Cytoplasm</location>
    </subcellularLocation>
</comment>
<dbReference type="Gene3D" id="2.40.50.140">
    <property type="entry name" value="Nucleic acid-binding proteins"/>
    <property type="match status" value="1"/>
</dbReference>
<name>A0A1Y6EDG6_9SPHN</name>
<dbReference type="EMBL" id="FXWG01000001">
    <property type="protein sequence ID" value="SMQ60459.1"/>
    <property type="molecule type" value="Genomic_DNA"/>
</dbReference>
<accession>A0A1Y6EDG6</accession>
<dbReference type="Pfam" id="PF00313">
    <property type="entry name" value="CSD"/>
    <property type="match status" value="1"/>
</dbReference>
<evidence type="ECO:0000259" key="7">
    <source>
        <dbReference type="PROSITE" id="PS51857"/>
    </source>
</evidence>
<evidence type="ECO:0000256" key="3">
    <source>
        <dbReference type="ARBA" id="ARBA00023015"/>
    </source>
</evidence>
<dbReference type="SUPFAM" id="SSF50249">
    <property type="entry name" value="Nucleic acid-binding proteins"/>
    <property type="match status" value="1"/>
</dbReference>
<reference evidence="9" key="1">
    <citation type="submission" date="2017-04" db="EMBL/GenBank/DDBJ databases">
        <authorList>
            <person name="Varghese N."/>
            <person name="Submissions S."/>
        </authorList>
    </citation>
    <scope>NUCLEOTIDE SEQUENCE [LARGE SCALE GENOMIC DNA]</scope>
</reference>
<evidence type="ECO:0000256" key="1">
    <source>
        <dbReference type="ARBA" id="ARBA00004496"/>
    </source>
</evidence>
<dbReference type="InterPro" id="IPR012340">
    <property type="entry name" value="NA-bd_OB-fold"/>
</dbReference>
<dbReference type="InterPro" id="IPR012156">
    <property type="entry name" value="Cold_shock_CspA"/>
</dbReference>
<proteinExistence type="predicted"/>
<keyword evidence="9" id="KW-1185">Reference proteome</keyword>
<dbReference type="InterPro" id="IPR002059">
    <property type="entry name" value="CSP_DNA-bd"/>
</dbReference>
<evidence type="ECO:0000256" key="4">
    <source>
        <dbReference type="ARBA" id="ARBA00023125"/>
    </source>
</evidence>
<keyword evidence="6" id="KW-0804">Transcription</keyword>